<dbReference type="AlphaFoldDB" id="A0A8H3HA52"/>
<dbReference type="InterPro" id="IPR014014">
    <property type="entry name" value="RNA_helicase_DEAD_Q_motif"/>
</dbReference>
<evidence type="ECO:0000256" key="9">
    <source>
        <dbReference type="SAM" id="MobiDB-lite"/>
    </source>
</evidence>
<dbReference type="InterPro" id="IPR027417">
    <property type="entry name" value="P-loop_NTPase"/>
</dbReference>
<dbReference type="PANTHER" id="PTHR24031">
    <property type="entry name" value="RNA HELICASE"/>
    <property type="match status" value="1"/>
</dbReference>
<dbReference type="GO" id="GO:0016787">
    <property type="term" value="F:hydrolase activity"/>
    <property type="evidence" value="ECO:0007669"/>
    <property type="project" value="UniProtKB-KW"/>
</dbReference>
<comment type="domain">
    <text evidence="8">The Q motif is unique to and characteristic of the DEAD box family of RNA helicases and controls ATP binding and hydrolysis.</text>
</comment>
<feature type="region of interest" description="Disordered" evidence="9">
    <location>
        <begin position="1"/>
        <end position="37"/>
    </location>
</feature>
<evidence type="ECO:0000256" key="6">
    <source>
        <dbReference type="ARBA" id="ARBA00022840"/>
    </source>
</evidence>
<evidence type="ECO:0000256" key="2">
    <source>
        <dbReference type="ARBA" id="ARBA00022552"/>
    </source>
</evidence>
<dbReference type="PROSITE" id="PS51192">
    <property type="entry name" value="HELICASE_ATP_BIND_1"/>
    <property type="match status" value="1"/>
</dbReference>
<evidence type="ECO:0000313" key="12">
    <source>
        <dbReference type="EMBL" id="CAE6497233.1"/>
    </source>
</evidence>
<evidence type="ECO:0000256" key="4">
    <source>
        <dbReference type="ARBA" id="ARBA00022801"/>
    </source>
</evidence>
<protein>
    <recommendedName>
        <fullName evidence="8">ATP-dependent RNA helicase</fullName>
        <ecNumber evidence="8">3.6.4.13</ecNumber>
    </recommendedName>
</protein>
<dbReference type="GO" id="GO:0006364">
    <property type="term" value="P:rRNA processing"/>
    <property type="evidence" value="ECO:0007669"/>
    <property type="project" value="UniProtKB-KW"/>
</dbReference>
<proteinExistence type="inferred from homology"/>
<evidence type="ECO:0000259" key="10">
    <source>
        <dbReference type="PROSITE" id="PS51192"/>
    </source>
</evidence>
<dbReference type="PROSITE" id="PS51195">
    <property type="entry name" value="Q_MOTIF"/>
    <property type="match status" value="1"/>
</dbReference>
<evidence type="ECO:0000256" key="5">
    <source>
        <dbReference type="ARBA" id="ARBA00022806"/>
    </source>
</evidence>
<dbReference type="GO" id="GO:0003723">
    <property type="term" value="F:RNA binding"/>
    <property type="evidence" value="ECO:0007669"/>
    <property type="project" value="UniProtKB-UniRule"/>
</dbReference>
<keyword evidence="6 8" id="KW-0067">ATP-binding</keyword>
<gene>
    <name evidence="12" type="ORF">RDB_LOCUS148317</name>
</gene>
<name>A0A8H3HA52_9AGAM</name>
<feature type="short sequence motif" description="Q motif" evidence="7">
    <location>
        <begin position="338"/>
        <end position="366"/>
    </location>
</feature>
<evidence type="ECO:0000259" key="11">
    <source>
        <dbReference type="PROSITE" id="PS51195"/>
    </source>
</evidence>
<dbReference type="Pfam" id="PF00270">
    <property type="entry name" value="DEAD"/>
    <property type="match status" value="1"/>
</dbReference>
<comment type="caution">
    <text evidence="12">The sequence shown here is derived from an EMBL/GenBank/DDBJ whole genome shotgun (WGS) entry which is preliminary data.</text>
</comment>
<comment type="function">
    <text evidence="8">RNA helicase.</text>
</comment>
<evidence type="ECO:0000256" key="3">
    <source>
        <dbReference type="ARBA" id="ARBA00022741"/>
    </source>
</evidence>
<reference evidence="12" key="1">
    <citation type="submission" date="2021-01" db="EMBL/GenBank/DDBJ databases">
        <authorList>
            <person name="Kaushik A."/>
        </authorList>
    </citation>
    <scope>NUCLEOTIDE SEQUENCE</scope>
    <source>
        <strain evidence="12">AG4-R118</strain>
    </source>
</reference>
<evidence type="ECO:0000256" key="7">
    <source>
        <dbReference type="PROSITE-ProRule" id="PRU00552"/>
    </source>
</evidence>
<evidence type="ECO:0000313" key="13">
    <source>
        <dbReference type="Proteomes" id="UP000663888"/>
    </source>
</evidence>
<feature type="domain" description="Helicase ATP-binding" evidence="10">
    <location>
        <begin position="369"/>
        <end position="544"/>
    </location>
</feature>
<organism evidence="12 13">
    <name type="scientific">Rhizoctonia solani</name>
    <dbReference type="NCBI Taxonomy" id="456999"/>
    <lineage>
        <taxon>Eukaryota</taxon>
        <taxon>Fungi</taxon>
        <taxon>Dikarya</taxon>
        <taxon>Basidiomycota</taxon>
        <taxon>Agaricomycotina</taxon>
        <taxon>Agaricomycetes</taxon>
        <taxon>Cantharellales</taxon>
        <taxon>Ceratobasidiaceae</taxon>
        <taxon>Rhizoctonia</taxon>
    </lineage>
</organism>
<dbReference type="SUPFAM" id="SSF52540">
    <property type="entry name" value="P-loop containing nucleoside triphosphate hydrolases"/>
    <property type="match status" value="2"/>
</dbReference>
<comment type="catalytic activity">
    <reaction evidence="8">
        <text>ATP + H2O = ADP + phosphate + H(+)</text>
        <dbReference type="Rhea" id="RHEA:13065"/>
        <dbReference type="ChEBI" id="CHEBI:15377"/>
        <dbReference type="ChEBI" id="CHEBI:15378"/>
        <dbReference type="ChEBI" id="CHEBI:30616"/>
        <dbReference type="ChEBI" id="CHEBI:43474"/>
        <dbReference type="ChEBI" id="CHEBI:456216"/>
        <dbReference type="EC" id="3.6.4.13"/>
    </reaction>
</comment>
<dbReference type="EMBL" id="CAJMWX010001580">
    <property type="protein sequence ID" value="CAE6497233.1"/>
    <property type="molecule type" value="Genomic_DNA"/>
</dbReference>
<evidence type="ECO:0000256" key="1">
    <source>
        <dbReference type="ARBA" id="ARBA00004604"/>
    </source>
</evidence>
<dbReference type="Gene3D" id="3.40.50.300">
    <property type="entry name" value="P-loop containing nucleotide triphosphate hydrolases"/>
    <property type="match status" value="1"/>
</dbReference>
<feature type="non-terminal residue" evidence="12">
    <location>
        <position position="1"/>
    </location>
</feature>
<dbReference type="InterPro" id="IPR014001">
    <property type="entry name" value="Helicase_ATP-bd"/>
</dbReference>
<dbReference type="Proteomes" id="UP000663888">
    <property type="component" value="Unassembled WGS sequence"/>
</dbReference>
<keyword evidence="3 8" id="KW-0547">Nucleotide-binding</keyword>
<sequence>HPYQPITTAHIMSHAEEYDPPSRRDSNNATPRSSQNKSKILEATMRNVPKLKELNYIQWKNVITNSIKNAKLWEYVDGSVMQPLEEDAGDLATYFDEAGAVRNAILGSLEPVAQKYIEEALDPRDAWLTLEKKYLTVEVDIDSKLVTIEKQLANLRLDEGGDMIEHIAEFCRMRSHLSGTRLALDDQASISMLYRSLPPSYRQSAVTSDGAEMKDFGALCARLSYLSQNPEPQTSADEAPTEDHANWGVPQDIKAFGLTGDRNPLLVERAAVTCRHCLLKGHKAGTSECPQYEWRKELWGTVVEAGGESASRIRANSQTVKSARKLTYKFSEPVKVVLHFSEMGLKKDIVKRMGELHISVPSAIQQCAITPMIRGRNVLAQAPKGGGKTTTVAISVLQTIDINIPKAQVLILTRDQQEATQFRQVLLELTQVGYESWIKCYLCDDQTSAEDDLSQVGIDHDEPVVLGSPARVLKLLRRGILQTRYLKMLVVDNVEHVIGAGVENQILEIQRCLPCSLQTLFTYTGSSLELIQATKDLMVDPLYLTVDDNTVFFHARHFFLVVPAGVNRANCMASLLQGFNARGIIAALKDPEANEASTLNTITKITETSRYSRSYTYTLTKNTPASHCDQYMQSFLSGCHNGYFPIMIVTDSAPLTQMRGVDQPNIPIVHYHAPCNRKEYAKRLAVYAASGKNTMVVTFIAAETDEINVIREVERHYSVQMVELHWDGKKVGWVS</sequence>
<dbReference type="Pfam" id="PF14223">
    <property type="entry name" value="Retrotran_gag_2"/>
    <property type="match status" value="1"/>
</dbReference>
<dbReference type="EC" id="3.6.4.13" evidence="8"/>
<feature type="domain" description="DEAD-box RNA helicase Q" evidence="11">
    <location>
        <begin position="338"/>
        <end position="366"/>
    </location>
</feature>
<dbReference type="SMART" id="SM00487">
    <property type="entry name" value="DEXDc"/>
    <property type="match status" value="1"/>
</dbReference>
<feature type="compositionally biased region" description="Basic and acidic residues" evidence="9">
    <location>
        <begin position="13"/>
        <end position="26"/>
    </location>
</feature>
<feature type="compositionally biased region" description="Polar residues" evidence="9">
    <location>
        <begin position="27"/>
        <end position="37"/>
    </location>
</feature>
<dbReference type="GO" id="GO:0005730">
    <property type="term" value="C:nucleolus"/>
    <property type="evidence" value="ECO:0007669"/>
    <property type="project" value="UniProtKB-SubCell"/>
</dbReference>
<keyword evidence="8" id="KW-0694">RNA-binding</keyword>
<keyword evidence="5 8" id="KW-0347">Helicase</keyword>
<keyword evidence="2" id="KW-0698">rRNA processing</keyword>
<dbReference type="GO" id="GO:0003724">
    <property type="term" value="F:RNA helicase activity"/>
    <property type="evidence" value="ECO:0007669"/>
    <property type="project" value="UniProtKB-EC"/>
</dbReference>
<keyword evidence="4 8" id="KW-0378">Hydrolase</keyword>
<comment type="similarity">
    <text evidence="8">Belongs to the DEAD box helicase family.</text>
</comment>
<dbReference type="InterPro" id="IPR011545">
    <property type="entry name" value="DEAD/DEAH_box_helicase_dom"/>
</dbReference>
<accession>A0A8H3HA52</accession>
<comment type="subcellular location">
    <subcellularLocation>
        <location evidence="1">Nucleus</location>
        <location evidence="1">Nucleolus</location>
    </subcellularLocation>
</comment>
<evidence type="ECO:0000256" key="8">
    <source>
        <dbReference type="RuleBase" id="RU365068"/>
    </source>
</evidence>
<dbReference type="GO" id="GO:0005524">
    <property type="term" value="F:ATP binding"/>
    <property type="evidence" value="ECO:0007669"/>
    <property type="project" value="UniProtKB-UniRule"/>
</dbReference>